<sequence length="1037" mass="114765">MAAPMALSRTPTIVRRSIDKASTQASAESLELPRRVYGNNQHPVPFSKTSSPPFTYSESPEPCAPSLHDDFADWEPSEAGSHFAQSPDHNSTISRIRPHANPPPLISTTHIDMDTSVGSPPTAIDPLSRQILQRTYSQHRAPAAHHAPSSPHTGSALTEEPKSLVRQTTGATEVESLRRSDSLLSNKGSKEKKKGVSFLSRIMGNKKRDEATDTSDNVSELMDNREAGTYAEVFSQPIGFIPKFPPPPRYIRVKTQNRTKRTLDRLFLAQILSESAPRSRKASSEVDSKIHSINDRPVVQPHNSTRTVNNAVWAAEISKDGQYFAAAGQDKKVKVWRIISSKEDREGGESEDEQQMKLNAPVFNQELVREYEGHASAILDLSWSKNNFLLSSSMDKTVRLYHISRPECLCAFKHNDFVTSISFHPRDDRFFLAGSLDSKIRLWSIPDKNVAYWAQAHDMVTAVAFTPDGKTAIAGTLSGLCTLYDTEGLKAHSQIHVRSNRGKNSKGSKITGIETIHVARALGPPDVKILITSNDSRIRMYNLRDKSLEAKFRGNENSTSQIRASFSDDGKYVICGSEDKKVYVWSTEPIERQDSDKRPVEIFEAHTAAVTTALLLPTRSRRILARSGDPIYDLCNPPPIRLRSRTDSVLSSQAPTQNSGSEDQAPANQKSESPQPARIEETPQHAARHSHNHCGGFILVTGDYTGEIKVFRQDCAYQKRREGSWDSLSFSKKMLGRNGSVATRTSERSSIYRKSMTFNEPRSPANDNIIDWRNSVMSAKSTSAATSTSEFGSSRFSFSHERDRSASPNGQKRGLAHRFSLRHGSTPLANSSRPSTDDSQRMQTPPAQQQPHTQAEAQPNGRNTSPPHPHYYSVLEHSDHFFPISPSKSQTIPDVSITASSPQIGNDEKTHARDKNGSGLYLDGDQSYMAWDIKTTMMPMANAQPRTPGPAMMPNRDAMSREVSFVSQLSSEIASTASATPLEEGDETHGASALGPKKEEEEDLKCKRCGNESFMMVKREGGVSGQALRCRRCGQEV</sequence>
<name>A0ACC3AJT6_9EURO</name>
<dbReference type="Proteomes" id="UP001172386">
    <property type="component" value="Unassembled WGS sequence"/>
</dbReference>
<protein>
    <submittedName>
        <fullName evidence="1">Uncharacterized protein</fullName>
    </submittedName>
</protein>
<reference evidence="1" key="1">
    <citation type="submission" date="2022-10" db="EMBL/GenBank/DDBJ databases">
        <title>Culturing micro-colonial fungi from biological soil crusts in the Mojave desert and describing Neophaeococcomyces mojavensis, and introducing the new genera and species Taxawa tesnikishii.</title>
        <authorList>
            <person name="Kurbessoian T."/>
            <person name="Stajich J.E."/>
        </authorList>
    </citation>
    <scope>NUCLEOTIDE SEQUENCE</scope>
    <source>
        <strain evidence="1">JES_112</strain>
    </source>
</reference>
<evidence type="ECO:0000313" key="2">
    <source>
        <dbReference type="Proteomes" id="UP001172386"/>
    </source>
</evidence>
<organism evidence="1 2">
    <name type="scientific">Neophaeococcomyces mojaviensis</name>
    <dbReference type="NCBI Taxonomy" id="3383035"/>
    <lineage>
        <taxon>Eukaryota</taxon>
        <taxon>Fungi</taxon>
        <taxon>Dikarya</taxon>
        <taxon>Ascomycota</taxon>
        <taxon>Pezizomycotina</taxon>
        <taxon>Eurotiomycetes</taxon>
        <taxon>Chaetothyriomycetidae</taxon>
        <taxon>Chaetothyriales</taxon>
        <taxon>Chaetothyriales incertae sedis</taxon>
        <taxon>Neophaeococcomyces</taxon>
    </lineage>
</organism>
<comment type="caution">
    <text evidence="1">The sequence shown here is derived from an EMBL/GenBank/DDBJ whole genome shotgun (WGS) entry which is preliminary data.</text>
</comment>
<accession>A0ACC3AJT6</accession>
<proteinExistence type="predicted"/>
<keyword evidence="2" id="KW-1185">Reference proteome</keyword>
<evidence type="ECO:0000313" key="1">
    <source>
        <dbReference type="EMBL" id="KAJ9663692.1"/>
    </source>
</evidence>
<dbReference type="EMBL" id="JAPDRQ010000007">
    <property type="protein sequence ID" value="KAJ9663692.1"/>
    <property type="molecule type" value="Genomic_DNA"/>
</dbReference>
<gene>
    <name evidence="1" type="ORF">H2198_000704</name>
</gene>